<evidence type="ECO:0000313" key="2">
    <source>
        <dbReference type="Proteomes" id="UP000326565"/>
    </source>
</evidence>
<name>A0A5N5WVU2_9EURO</name>
<dbReference type="AlphaFoldDB" id="A0A5N5WVU2"/>
<reference evidence="1 2" key="1">
    <citation type="submission" date="2019-04" db="EMBL/GenBank/DDBJ databases">
        <title>Friends and foes A comparative genomics study of 23 Aspergillus species from section Flavi.</title>
        <authorList>
            <consortium name="DOE Joint Genome Institute"/>
            <person name="Kjaerbolling I."/>
            <person name="Vesth T."/>
            <person name="Frisvad J.C."/>
            <person name="Nybo J.L."/>
            <person name="Theobald S."/>
            <person name="Kildgaard S."/>
            <person name="Isbrandt T."/>
            <person name="Kuo A."/>
            <person name="Sato A."/>
            <person name="Lyhne E.K."/>
            <person name="Kogle M.E."/>
            <person name="Wiebenga A."/>
            <person name="Kun R.S."/>
            <person name="Lubbers R.J."/>
            <person name="Makela M.R."/>
            <person name="Barry K."/>
            <person name="Chovatia M."/>
            <person name="Clum A."/>
            <person name="Daum C."/>
            <person name="Haridas S."/>
            <person name="He G."/>
            <person name="LaButti K."/>
            <person name="Lipzen A."/>
            <person name="Mondo S."/>
            <person name="Riley R."/>
            <person name="Salamov A."/>
            <person name="Simmons B.A."/>
            <person name="Magnuson J.K."/>
            <person name="Henrissat B."/>
            <person name="Mortensen U.H."/>
            <person name="Larsen T.O."/>
            <person name="Devries R.P."/>
            <person name="Grigoriev I.V."/>
            <person name="Machida M."/>
            <person name="Baker S.E."/>
            <person name="Andersen M.R."/>
        </authorList>
    </citation>
    <scope>NUCLEOTIDE SEQUENCE [LARGE SCALE GENOMIC DNA]</scope>
    <source>
        <strain evidence="1 2">CBS 151.66</strain>
    </source>
</reference>
<keyword evidence="2" id="KW-1185">Reference proteome</keyword>
<dbReference type="EMBL" id="ML732242">
    <property type="protein sequence ID" value="KAB8072666.1"/>
    <property type="molecule type" value="Genomic_DNA"/>
</dbReference>
<evidence type="ECO:0000313" key="1">
    <source>
        <dbReference type="EMBL" id="KAB8072666.1"/>
    </source>
</evidence>
<accession>A0A5N5WVU2</accession>
<proteinExistence type="predicted"/>
<sequence>MRNIDRLADMPQICLEVSRKNDALVLAASTVKGVGTNIVQRWFTGKEAAYPSRMPLERHEEELLQFLDRRCEGNIVPVFEGHQGNWRPDLLLPANEADRFQVCEINAQFPSNGIDLTARIYAEERTGMRPRVVDPNDLRLFASLSPEIQQHLALSSVQDFRSTLLIHDKCILGILHQDWIPSQADLLRKRVIHTIIPGSNELRQFKDM</sequence>
<dbReference type="Proteomes" id="UP000326565">
    <property type="component" value="Unassembled WGS sequence"/>
</dbReference>
<dbReference type="OrthoDB" id="2117718at2759"/>
<protein>
    <submittedName>
        <fullName evidence="1">Uncharacterized protein</fullName>
    </submittedName>
</protein>
<organism evidence="1 2">
    <name type="scientific">Aspergillus leporis</name>
    <dbReference type="NCBI Taxonomy" id="41062"/>
    <lineage>
        <taxon>Eukaryota</taxon>
        <taxon>Fungi</taxon>
        <taxon>Dikarya</taxon>
        <taxon>Ascomycota</taxon>
        <taxon>Pezizomycotina</taxon>
        <taxon>Eurotiomycetes</taxon>
        <taxon>Eurotiomycetidae</taxon>
        <taxon>Eurotiales</taxon>
        <taxon>Aspergillaceae</taxon>
        <taxon>Aspergillus</taxon>
        <taxon>Aspergillus subgen. Circumdati</taxon>
    </lineage>
</organism>
<gene>
    <name evidence="1" type="ORF">BDV29DRAFT_192350</name>
</gene>